<dbReference type="InterPro" id="IPR027417">
    <property type="entry name" value="P-loop_NTPase"/>
</dbReference>
<protein>
    <recommendedName>
        <fullName evidence="2">AAA+ ATPase domain-containing protein</fullName>
    </recommendedName>
</protein>
<dbReference type="SMART" id="SM00382">
    <property type="entry name" value="AAA"/>
    <property type="match status" value="1"/>
</dbReference>
<dbReference type="InterPro" id="IPR003593">
    <property type="entry name" value="AAA+_ATPase"/>
</dbReference>
<reference evidence="3 4" key="1">
    <citation type="journal article" date="2018" name="BMC Genomics">
        <title>Genomic evidence for intraspecific hybridization in a clonal and extremely halotolerant yeast.</title>
        <authorList>
            <person name="Gostincar C."/>
            <person name="Stajich J.E."/>
            <person name="Zupancic J."/>
            <person name="Zalar P."/>
            <person name="Gunde-Cimerman N."/>
        </authorList>
    </citation>
    <scope>NUCLEOTIDE SEQUENCE [LARGE SCALE GENOMIC DNA]</scope>
    <source>
        <strain evidence="3 4">EXF-562</strain>
    </source>
</reference>
<feature type="region of interest" description="Disordered" evidence="1">
    <location>
        <begin position="700"/>
        <end position="724"/>
    </location>
</feature>
<feature type="region of interest" description="Disordered" evidence="1">
    <location>
        <begin position="1339"/>
        <end position="1373"/>
    </location>
</feature>
<feature type="compositionally biased region" description="Basic and acidic residues" evidence="1">
    <location>
        <begin position="228"/>
        <end position="239"/>
    </location>
</feature>
<dbReference type="EMBL" id="QWIS01000011">
    <property type="protein sequence ID" value="RMZ16464.1"/>
    <property type="molecule type" value="Genomic_DNA"/>
</dbReference>
<accession>A0A3M7HTG9</accession>
<feature type="compositionally biased region" description="Polar residues" evidence="1">
    <location>
        <begin position="281"/>
        <end position="290"/>
    </location>
</feature>
<dbReference type="GO" id="GO:0016887">
    <property type="term" value="F:ATP hydrolysis activity"/>
    <property type="evidence" value="ECO:0007669"/>
    <property type="project" value="InterPro"/>
</dbReference>
<dbReference type="Gene3D" id="3.40.50.300">
    <property type="entry name" value="P-loop containing nucleotide triphosphate hydrolases"/>
    <property type="match status" value="1"/>
</dbReference>
<feature type="compositionally biased region" description="Basic residues" evidence="1">
    <location>
        <begin position="430"/>
        <end position="443"/>
    </location>
</feature>
<dbReference type="InterPro" id="IPR003959">
    <property type="entry name" value="ATPase_AAA_core"/>
</dbReference>
<dbReference type="PANTHER" id="PTHR23389:SF21">
    <property type="entry name" value="ATPASE FAMILY AAA DOMAIN-CONTAINING PROTEIN 5"/>
    <property type="match status" value="1"/>
</dbReference>
<dbReference type="GO" id="GO:0003677">
    <property type="term" value="F:DNA binding"/>
    <property type="evidence" value="ECO:0007669"/>
    <property type="project" value="TreeGrafter"/>
</dbReference>
<dbReference type="VEuPathDB" id="FungiDB:BTJ68_07961"/>
<feature type="region of interest" description="Disordered" evidence="1">
    <location>
        <begin position="170"/>
        <end position="486"/>
    </location>
</feature>
<evidence type="ECO:0000259" key="2">
    <source>
        <dbReference type="SMART" id="SM00382"/>
    </source>
</evidence>
<evidence type="ECO:0000256" key="1">
    <source>
        <dbReference type="SAM" id="MobiDB-lite"/>
    </source>
</evidence>
<dbReference type="Pfam" id="PF00004">
    <property type="entry name" value="AAA"/>
    <property type="match status" value="1"/>
</dbReference>
<comment type="caution">
    <text evidence="3">The sequence shown here is derived from an EMBL/GenBank/DDBJ whole genome shotgun (WGS) entry which is preliminary data.</text>
</comment>
<feature type="region of interest" description="Disordered" evidence="1">
    <location>
        <begin position="867"/>
        <end position="886"/>
    </location>
</feature>
<dbReference type="Proteomes" id="UP000280598">
    <property type="component" value="Unassembled WGS sequence"/>
</dbReference>
<dbReference type="CDD" id="cd00009">
    <property type="entry name" value="AAA"/>
    <property type="match status" value="1"/>
</dbReference>
<feature type="compositionally biased region" description="Basic residues" evidence="1">
    <location>
        <begin position="269"/>
        <end position="280"/>
    </location>
</feature>
<name>A0A3M7HTG9_HORWE</name>
<evidence type="ECO:0000313" key="3">
    <source>
        <dbReference type="EMBL" id="RMZ16464.1"/>
    </source>
</evidence>
<dbReference type="GO" id="GO:0005524">
    <property type="term" value="F:ATP binding"/>
    <property type="evidence" value="ECO:0007669"/>
    <property type="project" value="InterPro"/>
</dbReference>
<feature type="domain" description="AAA+ ATPase" evidence="2">
    <location>
        <begin position="769"/>
        <end position="980"/>
    </location>
</feature>
<dbReference type="SUPFAM" id="SSF52540">
    <property type="entry name" value="P-loop containing nucleoside triphosphate hydrolases"/>
    <property type="match status" value="1"/>
</dbReference>
<evidence type="ECO:0000313" key="4">
    <source>
        <dbReference type="Proteomes" id="UP000280598"/>
    </source>
</evidence>
<dbReference type="PANTHER" id="PTHR23389">
    <property type="entry name" value="CHROMOSOME TRANSMISSION FIDELITY FACTOR 18"/>
    <property type="match status" value="1"/>
</dbReference>
<dbReference type="GO" id="GO:0005634">
    <property type="term" value="C:nucleus"/>
    <property type="evidence" value="ECO:0007669"/>
    <property type="project" value="TreeGrafter"/>
</dbReference>
<sequence length="1373" mass="150945">MSSDRRTTLVGGDVALERDGLGNRFDGAQVNADNQRFLGHSLGGDLQPGTGSGTQVDQTFRLLEEGILFVKLDELEGSTSAIAFFFGEVIVFVQTRLGVLLLDTSGHLEVEALGRCRSPSYLKKWWRSFKLGGALEFSEATDGLAKISAVWPAMNADGDKIHPFFKKTADTHEHQRLKTDEERKPGAEEEKAIDEVEKPARSRRKRKSDEPAQPKVKGKKQKTLAETVDPRLESNHDGVKLPSEPDSADPTSNPPANLLRDAEPSLVSKTKRTQRKRRHPSNQQTNNMGSDVSVEEHGLPTPSSPRVLIPASSPPADPLPAVEETQSKPPHTPPKKVLRLNANGKFSSPVTKKAEAVDNRQTSPESPRKRGRQRKSKNDTPTRKQLVVNIRYGRFQDDTQRVTMGQRIDLILSGEQRAHSGPEVLTPKKPIPKKPRTPKKSNKPTHPFFLGKPKEDLPTQESPRKASATTPGKLRRQVFGEPAMSSAPEVPYAIGSALLKDRMMVKHPGAKEPPWPDRSQAHVRGLEDVATPTLVNGDVHASRRGRKGKAAQLPFPPEESILRSIASNLHPEVDSVERADGFYEPHPSLRLPEKLLMSGFDIQQRVAFELSMDMSQDGKDFSLPPVSSQLPSRSGLKKLWQSLSKITPASDGPKDESLPWAQKYAPDTAADVLQPAREMSVLREWLTSLTISAVESSVKQVAKPSVAQESKPKKRKKRRKPDDLDDFLVDSDEEVHTMEELNDVVASIDATGSKTQRSTVQVAAEGAKFSNAVLLSGPHGCGKTAAAYAVAKELEFRVFDISSHERRSGKDVIDKVGDMTENHLVKHHGTADAGELSANEDSNKERLDEAFHRDLASGRQGKMSGFFKPKGDSASKPPAALTKAKVPSKATTLEAVQRALKKPSKDQQQSLILLEEVDVLFKEDKDFWSTVLKLIISSKRPFIMTCNDEDLVPWQAMNLHAILRFTPPPLDLSADLLLIVAAAEGHLLKRTAVHTLLRAKDRDLRASLMELDFWCQIGIGDPRGGLSWLYQRWPPGSDVDAQGQQLRVVSNHTYQEGMGLAPQMGVTEEDKLLWAWREYGVDPFALPGRELSCSEGHSQPSSSPAKERTVNVLKSLDFFADARSSVDVFSRPGLSETAPLDTSLPEIAEKARHQYIEGMPLLQTDEAVNYSALSMELSVEIACTMARASQALSPEQKQFECFSPDLENLSPALLGHHPPQAPNCLTRRDFGCFDPISASEDSSLSSGLTQSIFDGPLEPITTDIAPYVRSIVQYDLGLEEQRQRLSSVFADGEGGGRAKRARTTRAARSALEGSQRATTRRERWFTKALDLQAVLETAGKDWPKTSMEVPGAEGEDGDGDGLQSLPASSGESH</sequence>
<feature type="compositionally biased region" description="Basic and acidic residues" evidence="1">
    <location>
        <begin position="170"/>
        <end position="200"/>
    </location>
</feature>
<gene>
    <name evidence="3" type="ORF">D0860_01023</name>
</gene>
<organism evidence="3 4">
    <name type="scientific">Hortaea werneckii</name>
    <name type="common">Black yeast</name>
    <name type="synonym">Cladosporium werneckii</name>
    <dbReference type="NCBI Taxonomy" id="91943"/>
    <lineage>
        <taxon>Eukaryota</taxon>
        <taxon>Fungi</taxon>
        <taxon>Dikarya</taxon>
        <taxon>Ascomycota</taxon>
        <taxon>Pezizomycotina</taxon>
        <taxon>Dothideomycetes</taxon>
        <taxon>Dothideomycetidae</taxon>
        <taxon>Mycosphaerellales</taxon>
        <taxon>Teratosphaeriaceae</taxon>
        <taxon>Hortaea</taxon>
    </lineage>
</organism>
<feature type="region of interest" description="Disordered" evidence="1">
    <location>
        <begin position="1290"/>
        <end position="1319"/>
    </location>
</feature>
<proteinExistence type="predicted"/>